<reference evidence="3 4" key="1">
    <citation type="submission" date="2020-02" db="EMBL/GenBank/DDBJ databases">
        <title>Pseudoroseicyclus tamarix, sp. nov., isolated from offshore sediment of a Tamarix chinensis forest.</title>
        <authorList>
            <person name="Gai Y."/>
        </authorList>
    </citation>
    <scope>NUCLEOTIDE SEQUENCE [LARGE SCALE GENOMIC DNA]</scope>
    <source>
        <strain evidence="3 4">CLL3-39</strain>
    </source>
</reference>
<sequence>MRALVTSLALLLAAAPATAWDVDDAVELSVLPGWRQDDGTHMAALRISLAPGWKTYWRAPGDAGIPPEFHFAASDNLSAIRPHWPVPEIFEEGDMRSIGYSGELVLPLELVPDGPGAITLQGEVELGICEEICVPVRLSVSAALPAEGARDGTIVGALVDAPMSAAAAGVTAVSCRLRPAEQGLELVAELSLPPLGPAEEAAIEAGPGIWVSEPQVSREGDRLRLTARLIDVAGRQIMVERAALRLTLFGGGRAVDVRGCPAP</sequence>
<evidence type="ECO:0000313" key="3">
    <source>
        <dbReference type="EMBL" id="NDV02108.1"/>
    </source>
</evidence>
<gene>
    <name evidence="3" type="ORF">GZA08_14145</name>
</gene>
<evidence type="ECO:0000259" key="2">
    <source>
        <dbReference type="Pfam" id="PF11412"/>
    </source>
</evidence>
<dbReference type="Pfam" id="PF11412">
    <property type="entry name" value="DsbD_N"/>
    <property type="match status" value="1"/>
</dbReference>
<accession>A0A6B2JUU9</accession>
<evidence type="ECO:0000313" key="4">
    <source>
        <dbReference type="Proteomes" id="UP000474757"/>
    </source>
</evidence>
<name>A0A6B2JUU9_9RHOB</name>
<feature type="domain" description="Thiol:disulfide interchange protein DsbD N-terminal" evidence="2">
    <location>
        <begin position="37"/>
        <end position="137"/>
    </location>
</feature>
<comment type="caution">
    <text evidence="3">The sequence shown here is derived from an EMBL/GenBank/DDBJ whole genome shotgun (WGS) entry which is preliminary data.</text>
</comment>
<protein>
    <recommendedName>
        <fullName evidence="2">Thiol:disulfide interchange protein DsbD N-terminal domain-containing protein</fullName>
    </recommendedName>
</protein>
<proteinExistence type="predicted"/>
<keyword evidence="4" id="KW-1185">Reference proteome</keyword>
<dbReference type="EMBL" id="JAAGAB010000003">
    <property type="protein sequence ID" value="NDV02108.1"/>
    <property type="molecule type" value="Genomic_DNA"/>
</dbReference>
<organism evidence="3 4">
    <name type="scientific">Pseudoroseicyclus tamaricis</name>
    <dbReference type="NCBI Taxonomy" id="2705421"/>
    <lineage>
        <taxon>Bacteria</taxon>
        <taxon>Pseudomonadati</taxon>
        <taxon>Pseudomonadota</taxon>
        <taxon>Alphaproteobacteria</taxon>
        <taxon>Rhodobacterales</taxon>
        <taxon>Paracoccaceae</taxon>
        <taxon>Pseudoroseicyclus</taxon>
    </lineage>
</organism>
<keyword evidence="1" id="KW-0732">Signal</keyword>
<feature type="signal peptide" evidence="1">
    <location>
        <begin position="1"/>
        <end position="19"/>
    </location>
</feature>
<dbReference type="AlphaFoldDB" id="A0A6B2JUU9"/>
<dbReference type="InterPro" id="IPR028250">
    <property type="entry name" value="DsbDN"/>
</dbReference>
<feature type="chain" id="PRO_5025617596" description="Thiol:disulfide interchange protein DsbD N-terminal domain-containing protein" evidence="1">
    <location>
        <begin position="20"/>
        <end position="263"/>
    </location>
</feature>
<dbReference type="Proteomes" id="UP000474757">
    <property type="component" value="Unassembled WGS sequence"/>
</dbReference>
<evidence type="ECO:0000256" key="1">
    <source>
        <dbReference type="SAM" id="SignalP"/>
    </source>
</evidence>